<dbReference type="Gene3D" id="1.10.10.10">
    <property type="entry name" value="Winged helix-like DNA-binding domain superfamily/Winged helix DNA-binding domain"/>
    <property type="match status" value="1"/>
</dbReference>
<dbReference type="PRINTS" id="PR00364">
    <property type="entry name" value="DISEASERSIST"/>
</dbReference>
<dbReference type="Gramene" id="TraesCS7B02G477700.1">
    <property type="protein sequence ID" value="TraesCS7B02G477700.1"/>
    <property type="gene ID" value="TraesCS7B02G477700"/>
</dbReference>
<dbReference type="Gene3D" id="1.10.8.430">
    <property type="entry name" value="Helical domain of apoptotic protease-activating factors"/>
    <property type="match status" value="1"/>
</dbReference>
<evidence type="ECO:0000256" key="6">
    <source>
        <dbReference type="ARBA" id="ARBA00023054"/>
    </source>
</evidence>
<dbReference type="OrthoDB" id="1060944at2759"/>
<dbReference type="GO" id="GO:0009626">
    <property type="term" value="P:plant-type hypersensitive response"/>
    <property type="evidence" value="ECO:0007669"/>
    <property type="project" value="UniProtKB-ARBA"/>
</dbReference>
<dbReference type="Proteomes" id="UP000019116">
    <property type="component" value="Chromosome 7B"/>
</dbReference>
<proteinExistence type="inferred from homology"/>
<evidence type="ECO:0000313" key="10">
    <source>
        <dbReference type="Proteomes" id="UP000019116"/>
    </source>
</evidence>
<dbReference type="InterPro" id="IPR042197">
    <property type="entry name" value="Apaf_helical"/>
</dbReference>
<dbReference type="SMART" id="SM00382">
    <property type="entry name" value="AAA"/>
    <property type="match status" value="1"/>
</dbReference>
<dbReference type="GO" id="GO:0043531">
    <property type="term" value="F:ADP binding"/>
    <property type="evidence" value="ECO:0007669"/>
    <property type="project" value="InterPro"/>
</dbReference>
<dbReference type="InterPro" id="IPR036388">
    <property type="entry name" value="WH-like_DNA-bd_sf"/>
</dbReference>
<sequence>MAGVGAGTGALGSVIVKLATLLGDEYTMLKKVCKDIEFLQRELHQMHTLVNVLADMEGLDEVAKGWKGSMRDLSYDMEECIDRFMLRLDNGDAKPGFAKRTARQLKTLFTRHGIGTQIKELKARVTEESERRQRLNLNNYVPARPVAIDPRLAAFHAVGKDLVAMDGRRDEVISLLVEESEELKVVAIVGGGGLGKTTLAMETHRKIGGNYQCQASVSVSCTPDLEKLLKDVLSQIDEAAFSKCQSERWEKDQLIRQIQRILTGKRYFLVIDDLWKVQDWEFIKAAFSDNYNGSRIIATTRIANVAKSCCSYSSGRLYQMLPLNDVDSRRLFFKRIFDSENSCPSQLEKVSARILKKCDGLPLAIITIASLLANKPWSADEWERLQDSVGAGLSYESDDGGKGMAHILLLSYWDLPHHLKTCLLYLCIYPEDAEISCEELKWKWIAEGFIATKQGNLYQEAESCFNELVNRSMIQIVDVGSFEETYCKVHDMVLDLIVSLSAEENFVTVLNGVYNSLPTKIRRLSLQSSVFEQKEAIQAITRSKLHLRSLNLFGETEEIPPLVDFLSLRVLDISMDFFLLENKHIRNIGSFYQLRYLRMHRPGIGITELPADIGKLQNLESLDLRGNQGFKLPSTITRLQKLVRLFIDDSEFVFSADMFGSMRALEEVSDICEVNNPENFLEELGHLTKMRKFSMSRLGKWWFRDFECYRERLGSSLNKLGKYSLQYLHTDGDMGNIIFRDPCCTFPHLQHLKLVREMERVPKGIASLTNILKLEIEAKLFDEEGLHILMGMPSLAYLRLWVGFMSPLTVSSNGFKLLEVFHCHISYGEVGIEFAAGAMPALRRLHLSWNALFFMLRSSDGAGMGIQHLSSLVHLQVEIDCSSATLEEVEALEGRVEKAVTLHPNRQTLQFHLHRKYEDLMFKDEEEREKVETNCCAGASLEEVGPAGYLARELACLRLSCKIEKLANHRSYGSMYKREEERKRGRRSATSEENAQEQEDQVI</sequence>
<dbReference type="PANTHER" id="PTHR23155:SF1228">
    <property type="entry name" value="NB-ARC DOMAIN CONTAINING PROTEIN, EXPRESSED"/>
    <property type="match status" value="1"/>
</dbReference>
<keyword evidence="5" id="KW-0611">Plant defense</keyword>
<dbReference type="InterPro" id="IPR003593">
    <property type="entry name" value="AAA+_ATPase"/>
</dbReference>
<dbReference type="CDD" id="cd14798">
    <property type="entry name" value="RX-CC_like"/>
    <property type="match status" value="1"/>
</dbReference>
<dbReference type="AlphaFoldDB" id="A0A3B6SQJ1"/>
<evidence type="ECO:0000313" key="9">
    <source>
        <dbReference type="EnsemblPlants" id="TraesCS7B02G477700.1"/>
    </source>
</evidence>
<keyword evidence="3" id="KW-0677">Repeat</keyword>
<evidence type="ECO:0000256" key="5">
    <source>
        <dbReference type="ARBA" id="ARBA00022821"/>
    </source>
</evidence>
<protein>
    <recommendedName>
        <fullName evidence="8">AAA+ ATPase domain-containing protein</fullName>
    </recommendedName>
</protein>
<keyword evidence="4" id="KW-0547">Nucleotide-binding</keyword>
<dbReference type="InterPro" id="IPR055414">
    <property type="entry name" value="LRR_R13L4/SHOC2-like"/>
</dbReference>
<dbReference type="InterPro" id="IPR027417">
    <property type="entry name" value="P-loop_NTPase"/>
</dbReference>
<dbReference type="Gramene" id="TraesCAD_scaffold_033685_01G000300.1">
    <property type="protein sequence ID" value="TraesCAD_scaffold_033685_01G000300.1"/>
    <property type="gene ID" value="TraesCAD_scaffold_033685_01G000300"/>
</dbReference>
<dbReference type="FunFam" id="1.10.10.10:FF:000322">
    <property type="entry name" value="Probable disease resistance protein At1g63360"/>
    <property type="match status" value="1"/>
</dbReference>
<evidence type="ECO:0000259" key="8">
    <source>
        <dbReference type="SMART" id="SM00382"/>
    </source>
</evidence>
<dbReference type="GO" id="GO:0002758">
    <property type="term" value="P:innate immune response-activating signaling pathway"/>
    <property type="evidence" value="ECO:0007669"/>
    <property type="project" value="UniProtKB-ARBA"/>
</dbReference>
<dbReference type="InterPro" id="IPR002182">
    <property type="entry name" value="NB-ARC"/>
</dbReference>
<dbReference type="Gramene" id="TraesCS7B03G1285300.2">
    <property type="protein sequence ID" value="TraesCS7B03G1285300.2.CDS"/>
    <property type="gene ID" value="TraesCS7B03G1285300"/>
</dbReference>
<dbReference type="SUPFAM" id="SSF52540">
    <property type="entry name" value="P-loop containing nucleoside triphosphate hydrolases"/>
    <property type="match status" value="1"/>
</dbReference>
<dbReference type="Pfam" id="PF18052">
    <property type="entry name" value="Rx_N"/>
    <property type="match status" value="1"/>
</dbReference>
<evidence type="ECO:0000256" key="7">
    <source>
        <dbReference type="SAM" id="MobiDB-lite"/>
    </source>
</evidence>
<accession>A0A3B6SQJ1</accession>
<dbReference type="PANTHER" id="PTHR23155">
    <property type="entry name" value="DISEASE RESISTANCE PROTEIN RP"/>
    <property type="match status" value="1"/>
</dbReference>
<evidence type="ECO:0000256" key="1">
    <source>
        <dbReference type="ARBA" id="ARBA00008894"/>
    </source>
</evidence>
<organism evidence="9">
    <name type="scientific">Triticum aestivum</name>
    <name type="common">Wheat</name>
    <dbReference type="NCBI Taxonomy" id="4565"/>
    <lineage>
        <taxon>Eukaryota</taxon>
        <taxon>Viridiplantae</taxon>
        <taxon>Streptophyta</taxon>
        <taxon>Embryophyta</taxon>
        <taxon>Tracheophyta</taxon>
        <taxon>Spermatophyta</taxon>
        <taxon>Magnoliopsida</taxon>
        <taxon>Liliopsida</taxon>
        <taxon>Poales</taxon>
        <taxon>Poaceae</taxon>
        <taxon>BOP clade</taxon>
        <taxon>Pooideae</taxon>
        <taxon>Triticodae</taxon>
        <taxon>Triticeae</taxon>
        <taxon>Triticinae</taxon>
        <taxon>Triticum</taxon>
    </lineage>
</organism>
<evidence type="ECO:0000256" key="3">
    <source>
        <dbReference type="ARBA" id="ARBA00022737"/>
    </source>
</evidence>
<dbReference type="SMR" id="A0A3B6SQJ1"/>
<keyword evidence="6" id="KW-0175">Coiled coil</keyword>
<dbReference type="GO" id="GO:0042742">
    <property type="term" value="P:defense response to bacterium"/>
    <property type="evidence" value="ECO:0007669"/>
    <property type="project" value="UniProtKB-ARBA"/>
</dbReference>
<dbReference type="EnsemblPlants" id="TraesCS7B02G477700.1">
    <property type="protein sequence ID" value="TraesCS7B02G477700.1"/>
    <property type="gene ID" value="TraesCS7B02G477700"/>
</dbReference>
<dbReference type="Pfam" id="PF23559">
    <property type="entry name" value="WHD_DRP"/>
    <property type="match status" value="1"/>
</dbReference>
<dbReference type="InterPro" id="IPR044974">
    <property type="entry name" value="Disease_R_plants"/>
</dbReference>
<dbReference type="Pfam" id="PF23598">
    <property type="entry name" value="LRR_14"/>
    <property type="match status" value="1"/>
</dbReference>
<dbReference type="InterPro" id="IPR032675">
    <property type="entry name" value="LRR_dom_sf"/>
</dbReference>
<feature type="compositionally biased region" description="Acidic residues" evidence="7">
    <location>
        <begin position="994"/>
        <end position="1003"/>
    </location>
</feature>
<reference evidence="9" key="2">
    <citation type="submission" date="2018-10" db="UniProtKB">
        <authorList>
            <consortium name="EnsemblPlants"/>
        </authorList>
    </citation>
    <scope>IDENTIFICATION</scope>
</reference>
<keyword evidence="2" id="KW-0433">Leucine-rich repeat</keyword>
<dbReference type="InterPro" id="IPR058922">
    <property type="entry name" value="WHD_DRP"/>
</dbReference>
<dbReference type="InterPro" id="IPR038005">
    <property type="entry name" value="RX-like_CC"/>
</dbReference>
<name>A0A3B6SQJ1_WHEAT</name>
<dbReference type="Gene3D" id="3.80.10.10">
    <property type="entry name" value="Ribonuclease Inhibitor"/>
    <property type="match status" value="1"/>
</dbReference>
<dbReference type="Gene3D" id="3.40.50.300">
    <property type="entry name" value="P-loop containing nucleotide triphosphate hydrolases"/>
    <property type="match status" value="1"/>
</dbReference>
<evidence type="ECO:0000256" key="4">
    <source>
        <dbReference type="ARBA" id="ARBA00022741"/>
    </source>
</evidence>
<evidence type="ECO:0000256" key="2">
    <source>
        <dbReference type="ARBA" id="ARBA00022614"/>
    </source>
</evidence>
<feature type="domain" description="AAA+ ATPase" evidence="8">
    <location>
        <begin position="182"/>
        <end position="337"/>
    </location>
</feature>
<dbReference type="SUPFAM" id="SSF52058">
    <property type="entry name" value="L domain-like"/>
    <property type="match status" value="1"/>
</dbReference>
<keyword evidence="10" id="KW-1185">Reference proteome</keyword>
<dbReference type="Gene3D" id="1.20.5.4130">
    <property type="match status" value="1"/>
</dbReference>
<reference evidence="9" key="1">
    <citation type="submission" date="2018-08" db="EMBL/GenBank/DDBJ databases">
        <authorList>
            <person name="Rossello M."/>
        </authorList>
    </citation>
    <scope>NUCLEOTIDE SEQUENCE [LARGE SCALE GENOMIC DNA]</scope>
    <source>
        <strain evidence="9">cv. Chinese Spring</strain>
    </source>
</reference>
<feature type="region of interest" description="Disordered" evidence="7">
    <location>
        <begin position="976"/>
        <end position="1003"/>
    </location>
</feature>
<dbReference type="InterPro" id="IPR041118">
    <property type="entry name" value="Rx_N"/>
</dbReference>
<dbReference type="Pfam" id="PF00931">
    <property type="entry name" value="NB-ARC"/>
    <property type="match status" value="1"/>
</dbReference>
<comment type="similarity">
    <text evidence="1">Belongs to the disease resistance NB-LRR family.</text>
</comment>